<gene>
    <name evidence="7" type="ORF">HS088_TW06G00571</name>
</gene>
<evidence type="ECO:0000313" key="7">
    <source>
        <dbReference type="EMBL" id="KAF5746400.1"/>
    </source>
</evidence>
<evidence type="ECO:0000313" key="8">
    <source>
        <dbReference type="Proteomes" id="UP000593562"/>
    </source>
</evidence>
<proteinExistence type="predicted"/>
<name>A0A7J7DJ54_TRIWF</name>
<dbReference type="Proteomes" id="UP000593562">
    <property type="component" value="Unassembled WGS sequence"/>
</dbReference>
<dbReference type="InParanoid" id="A0A7J7DJ54"/>
<dbReference type="AlphaFoldDB" id="A0A7J7DJ54"/>
<evidence type="ECO:0000256" key="1">
    <source>
        <dbReference type="ARBA" id="ARBA00004167"/>
    </source>
</evidence>
<feature type="transmembrane region" description="Helical" evidence="5">
    <location>
        <begin position="307"/>
        <end position="327"/>
    </location>
</feature>
<comment type="subcellular location">
    <subcellularLocation>
        <location evidence="1">Membrane</location>
        <topology evidence="1">Single-pass membrane protein</topology>
    </subcellularLocation>
</comment>
<keyword evidence="4 5" id="KW-0472">Membrane</keyword>
<dbReference type="GO" id="GO:0016020">
    <property type="term" value="C:membrane"/>
    <property type="evidence" value="ECO:0007669"/>
    <property type="project" value="UniProtKB-SubCell"/>
</dbReference>
<feature type="domain" description="V-type proton ATPase subunit S1/VOA1 transmembrane" evidence="6">
    <location>
        <begin position="303"/>
        <end position="334"/>
    </location>
</feature>
<keyword evidence="2 5" id="KW-0812">Transmembrane</keyword>
<dbReference type="InterPro" id="IPR046756">
    <property type="entry name" value="VAS1/VOA1_TM"/>
</dbReference>
<dbReference type="FunCoup" id="A0A7J7DJ54">
    <property type="interactions" value="1877"/>
</dbReference>
<reference evidence="7 8" key="1">
    <citation type="journal article" date="2020" name="Nat. Commun.">
        <title>Genome of Tripterygium wilfordii and identification of cytochrome P450 involved in triptolide biosynthesis.</title>
        <authorList>
            <person name="Tu L."/>
            <person name="Su P."/>
            <person name="Zhang Z."/>
            <person name="Gao L."/>
            <person name="Wang J."/>
            <person name="Hu T."/>
            <person name="Zhou J."/>
            <person name="Zhang Y."/>
            <person name="Zhao Y."/>
            <person name="Liu Y."/>
            <person name="Song Y."/>
            <person name="Tong Y."/>
            <person name="Lu Y."/>
            <person name="Yang J."/>
            <person name="Xu C."/>
            <person name="Jia M."/>
            <person name="Peters R.J."/>
            <person name="Huang L."/>
            <person name="Gao W."/>
        </authorList>
    </citation>
    <scope>NUCLEOTIDE SEQUENCE [LARGE SCALE GENOMIC DNA]</scope>
    <source>
        <strain evidence="8">cv. XIE 37</strain>
        <tissue evidence="7">Leaf</tissue>
    </source>
</reference>
<dbReference type="PANTHER" id="PTHR35285">
    <property type="entry name" value="2-C-METHYL-D-ERYTHRITOL 4-PHOSPHATE CYTIDYLYLTRANSFERASE"/>
    <property type="match status" value="1"/>
</dbReference>
<accession>A0A7J7DJ54</accession>
<evidence type="ECO:0000256" key="2">
    <source>
        <dbReference type="ARBA" id="ARBA00022692"/>
    </source>
</evidence>
<evidence type="ECO:0000256" key="5">
    <source>
        <dbReference type="SAM" id="Phobius"/>
    </source>
</evidence>
<dbReference type="EMBL" id="JAAARO010000006">
    <property type="protein sequence ID" value="KAF5746400.1"/>
    <property type="molecule type" value="Genomic_DNA"/>
</dbReference>
<keyword evidence="3 5" id="KW-1133">Transmembrane helix</keyword>
<organism evidence="7 8">
    <name type="scientific">Tripterygium wilfordii</name>
    <name type="common">Thunder God vine</name>
    <dbReference type="NCBI Taxonomy" id="458696"/>
    <lineage>
        <taxon>Eukaryota</taxon>
        <taxon>Viridiplantae</taxon>
        <taxon>Streptophyta</taxon>
        <taxon>Embryophyta</taxon>
        <taxon>Tracheophyta</taxon>
        <taxon>Spermatophyta</taxon>
        <taxon>Magnoliopsida</taxon>
        <taxon>eudicotyledons</taxon>
        <taxon>Gunneridae</taxon>
        <taxon>Pentapetalae</taxon>
        <taxon>rosids</taxon>
        <taxon>fabids</taxon>
        <taxon>Celastrales</taxon>
        <taxon>Celastraceae</taxon>
        <taxon>Tripterygium</taxon>
    </lineage>
</organism>
<evidence type="ECO:0000256" key="4">
    <source>
        <dbReference type="ARBA" id="ARBA00023136"/>
    </source>
</evidence>
<evidence type="ECO:0000259" key="6">
    <source>
        <dbReference type="Pfam" id="PF20520"/>
    </source>
</evidence>
<sequence>MAKNSYYGKKVLEEVIVLVTMMNAVVTLFVTLIAVADIQSALALPSTAPAFLWSPHHDEFSSKGMKDAVNYRTISPKDLAKSVLSEGDWANLLCSEKKLQQHMEVALVFVGRELLSSDISGNKYADTALLDMLKVSYTMSNFSLAFPYVAASGEQTMENILLSGFMETCGWDSAISKVAISESCSVDGENLQRLAVVDLDFLVSNMEKRSNGQANLVVFCHGGSHSGQGPSRPKPESEIFSEVISSMEQSGAKYSVLYVSDPLRSIQYPTYRELERFLAEGVQGNRSLDSKVCDEVCKIKSSLLEGLFVAIVFLIILISGLCCMMGIDTPTRFEAPQES</sequence>
<comment type="caution">
    <text evidence="7">The sequence shown here is derived from an EMBL/GenBank/DDBJ whole genome shotgun (WGS) entry which is preliminary data.</text>
</comment>
<evidence type="ECO:0000256" key="3">
    <source>
        <dbReference type="ARBA" id="ARBA00022989"/>
    </source>
</evidence>
<dbReference type="PANTHER" id="PTHR35285:SF1">
    <property type="entry name" value="2-C-METHYL-D-ERYTHRITOL 4-PHOSPHATE CYTIDYLYLTRANSFERASE"/>
    <property type="match status" value="1"/>
</dbReference>
<dbReference type="Pfam" id="PF20520">
    <property type="entry name" value="Ac45-VOA1_TM"/>
    <property type="match status" value="1"/>
</dbReference>
<keyword evidence="8" id="KW-1185">Reference proteome</keyword>
<feature type="transmembrane region" description="Helical" evidence="5">
    <location>
        <begin position="15"/>
        <end position="36"/>
    </location>
</feature>
<protein>
    <recommendedName>
        <fullName evidence="6">V-type proton ATPase subunit S1/VOA1 transmembrane domain-containing protein</fullName>
    </recommendedName>
</protein>